<reference evidence="6 7" key="1">
    <citation type="submission" date="2019-07" db="EMBL/GenBank/DDBJ databases">
        <title>Complete genome of Crassaminicella thermophila SY095.</title>
        <authorList>
            <person name="Li X."/>
        </authorList>
    </citation>
    <scope>NUCLEOTIDE SEQUENCE [LARGE SCALE GENOMIC DNA]</scope>
    <source>
        <strain evidence="6 7">SY095</strain>
    </source>
</reference>
<name>A0A5C0SHN1_CRATE</name>
<dbReference type="InterPro" id="IPR050438">
    <property type="entry name" value="LMW_PTPase"/>
</dbReference>
<feature type="active site" description="Nucleophile" evidence="4">
    <location>
        <position position="8"/>
    </location>
</feature>
<dbReference type="InterPro" id="IPR017867">
    <property type="entry name" value="Tyr_phospatase_low_mol_wt"/>
</dbReference>
<dbReference type="PANTHER" id="PTHR11717:SF31">
    <property type="entry name" value="LOW MOLECULAR WEIGHT PROTEIN-TYROSINE-PHOSPHATASE ETP-RELATED"/>
    <property type="match status" value="1"/>
</dbReference>
<accession>A0A5C0SHN1</accession>
<evidence type="ECO:0000313" key="7">
    <source>
        <dbReference type="Proteomes" id="UP000324646"/>
    </source>
</evidence>
<dbReference type="Pfam" id="PF01451">
    <property type="entry name" value="LMWPc"/>
    <property type="match status" value="1"/>
</dbReference>
<protein>
    <submittedName>
        <fullName evidence="6">Low molecular weight protein arginine phosphatase</fullName>
    </submittedName>
</protein>
<proteinExistence type="inferred from homology"/>
<organism evidence="6 7">
    <name type="scientific">Crassaminicella thermophila</name>
    <dbReference type="NCBI Taxonomy" id="2599308"/>
    <lineage>
        <taxon>Bacteria</taxon>
        <taxon>Bacillati</taxon>
        <taxon>Bacillota</taxon>
        <taxon>Clostridia</taxon>
        <taxon>Eubacteriales</taxon>
        <taxon>Clostridiaceae</taxon>
        <taxon>Crassaminicella</taxon>
    </lineage>
</organism>
<dbReference type="GO" id="GO:0004725">
    <property type="term" value="F:protein tyrosine phosphatase activity"/>
    <property type="evidence" value="ECO:0007669"/>
    <property type="project" value="InterPro"/>
</dbReference>
<dbReference type="OrthoDB" id="9784339at2"/>
<dbReference type="Proteomes" id="UP000324646">
    <property type="component" value="Chromosome"/>
</dbReference>
<keyword evidence="3" id="KW-0904">Protein phosphatase</keyword>
<dbReference type="InterPro" id="IPR036196">
    <property type="entry name" value="Ptyr_pPase_sf"/>
</dbReference>
<evidence type="ECO:0000256" key="3">
    <source>
        <dbReference type="ARBA" id="ARBA00022912"/>
    </source>
</evidence>
<feature type="domain" description="Phosphotyrosine protein phosphatase I" evidence="5">
    <location>
        <begin position="2"/>
        <end position="148"/>
    </location>
</feature>
<gene>
    <name evidence="6" type="ORF">FQB35_13675</name>
</gene>
<dbReference type="SUPFAM" id="SSF52788">
    <property type="entry name" value="Phosphotyrosine protein phosphatases I"/>
    <property type="match status" value="1"/>
</dbReference>
<dbReference type="CDD" id="cd16344">
    <property type="entry name" value="LMWPAP"/>
    <property type="match status" value="1"/>
</dbReference>
<sequence length="153" mass="16905">MKTILFVCTGNTCRSSMAEGMFKKMLKEAGEKTKGIKVISAGTATMKGLKASKNAIEVMKEKGIDLNTHEATPITRELIEEADLILTMTRNHKNQILQIAPNAKEKVYTLKEYAGELGDILDPFGQSVCVYRECAKEIEEGLKVLVKKIIGKI</sequence>
<dbReference type="PRINTS" id="PR00719">
    <property type="entry name" value="LMWPTPASE"/>
</dbReference>
<keyword evidence="7" id="KW-1185">Reference proteome</keyword>
<dbReference type="Gene3D" id="3.40.50.2300">
    <property type="match status" value="1"/>
</dbReference>
<dbReference type="KEGG" id="crs:FQB35_13675"/>
<dbReference type="RefSeq" id="WP_148810408.1">
    <property type="nucleotide sequence ID" value="NZ_CP042243.1"/>
</dbReference>
<comment type="similarity">
    <text evidence="1">Belongs to the low molecular weight phosphotyrosine protein phosphatase family.</text>
</comment>
<feature type="active site" description="Proton donor" evidence="4">
    <location>
        <position position="122"/>
    </location>
</feature>
<evidence type="ECO:0000259" key="5">
    <source>
        <dbReference type="SMART" id="SM00226"/>
    </source>
</evidence>
<dbReference type="InterPro" id="IPR023485">
    <property type="entry name" value="Ptyr_pPase"/>
</dbReference>
<dbReference type="PANTHER" id="PTHR11717">
    <property type="entry name" value="LOW MOLECULAR WEIGHT PROTEIN TYROSINE PHOSPHATASE"/>
    <property type="match status" value="1"/>
</dbReference>
<evidence type="ECO:0000256" key="4">
    <source>
        <dbReference type="PIRSR" id="PIRSR617867-1"/>
    </source>
</evidence>
<feature type="active site" evidence="4">
    <location>
        <position position="14"/>
    </location>
</feature>
<dbReference type="EMBL" id="CP042243">
    <property type="protein sequence ID" value="QEK13236.1"/>
    <property type="molecule type" value="Genomic_DNA"/>
</dbReference>
<evidence type="ECO:0000256" key="1">
    <source>
        <dbReference type="ARBA" id="ARBA00011063"/>
    </source>
</evidence>
<evidence type="ECO:0000256" key="2">
    <source>
        <dbReference type="ARBA" id="ARBA00022801"/>
    </source>
</evidence>
<dbReference type="SMART" id="SM00226">
    <property type="entry name" value="LMWPc"/>
    <property type="match status" value="1"/>
</dbReference>
<keyword evidence="2" id="KW-0378">Hydrolase</keyword>
<dbReference type="AlphaFoldDB" id="A0A5C0SHN1"/>
<evidence type="ECO:0000313" key="6">
    <source>
        <dbReference type="EMBL" id="QEK13236.1"/>
    </source>
</evidence>